<evidence type="ECO:0000256" key="2">
    <source>
        <dbReference type="SAM" id="MobiDB-lite"/>
    </source>
</evidence>
<dbReference type="InterPro" id="IPR012340">
    <property type="entry name" value="NA-bd_OB-fold"/>
</dbReference>
<dbReference type="InterPro" id="IPR031657">
    <property type="entry name" value="REPA_OB_2"/>
</dbReference>
<dbReference type="AlphaFoldDB" id="A0A815A6S0"/>
<name>A0A815A6S0_ADIRI</name>
<protein>
    <recommendedName>
        <fullName evidence="3">Replication protein A OB domain-containing protein</fullName>
    </recommendedName>
</protein>
<dbReference type="SUPFAM" id="SSF50249">
    <property type="entry name" value="Nucleic acid-binding proteins"/>
    <property type="match status" value="2"/>
</dbReference>
<accession>A0A815A6S0</accession>
<feature type="compositionally biased region" description="Basic and acidic residues" evidence="2">
    <location>
        <begin position="28"/>
        <end position="47"/>
    </location>
</feature>
<keyword evidence="1" id="KW-0238">DNA-binding</keyword>
<reference evidence="4" key="1">
    <citation type="submission" date="2021-02" db="EMBL/GenBank/DDBJ databases">
        <authorList>
            <person name="Nowell W R."/>
        </authorList>
    </citation>
    <scope>NUCLEOTIDE SEQUENCE</scope>
</reference>
<feature type="domain" description="Replication protein A OB" evidence="3">
    <location>
        <begin position="184"/>
        <end position="279"/>
    </location>
</feature>
<keyword evidence="6" id="KW-1185">Reference proteome</keyword>
<evidence type="ECO:0000256" key="1">
    <source>
        <dbReference type="ARBA" id="ARBA00023125"/>
    </source>
</evidence>
<proteinExistence type="predicted"/>
<evidence type="ECO:0000313" key="4">
    <source>
        <dbReference type="EMBL" id="CAF1253419.1"/>
    </source>
</evidence>
<dbReference type="Gene3D" id="2.40.50.140">
    <property type="entry name" value="Nucleic acid-binding proteins"/>
    <property type="match status" value="2"/>
</dbReference>
<dbReference type="EMBL" id="CAJNOJ010001033">
    <property type="protein sequence ID" value="CAF1539622.1"/>
    <property type="molecule type" value="Genomic_DNA"/>
</dbReference>
<dbReference type="EMBL" id="CAJNOR010002142">
    <property type="protein sequence ID" value="CAF1253419.1"/>
    <property type="molecule type" value="Genomic_DNA"/>
</dbReference>
<dbReference type="Proteomes" id="UP000663852">
    <property type="component" value="Unassembled WGS sequence"/>
</dbReference>
<evidence type="ECO:0000259" key="3">
    <source>
        <dbReference type="Pfam" id="PF16900"/>
    </source>
</evidence>
<dbReference type="OrthoDB" id="10054781at2759"/>
<comment type="caution">
    <text evidence="4">The sequence shown here is derived from an EMBL/GenBank/DDBJ whole genome shotgun (WGS) entry which is preliminary data.</text>
</comment>
<evidence type="ECO:0000313" key="6">
    <source>
        <dbReference type="Proteomes" id="UP000663828"/>
    </source>
</evidence>
<dbReference type="Proteomes" id="UP000663828">
    <property type="component" value="Unassembled WGS sequence"/>
</dbReference>
<evidence type="ECO:0000313" key="5">
    <source>
        <dbReference type="EMBL" id="CAF1539622.1"/>
    </source>
</evidence>
<sequence>MNGEIADVVEQICDAVCTVVDEDKTTDDRGAINEQRDDHHDDNRKDTPVSQIVTLTTNQPTLINISDINTDITYPWKIHAIVTCIYPKRSFTNSHGAGEISNWDLTDQSSSITLVAFNLNSYMMSEKLVKNQMYEFVNLTIKSADEMYKTLPHPYQLVCTNATCAIEIERLFDLQENTYNFTPLSQMNTLPLNSIVDVEVRVLRDFGVSTGMKNDRMWTRRDIHVEQNGHHIGMSLWNEHARSVKTSMILSRIQFKNVKISWFDGIRSLVTLANTQMNIIRD</sequence>
<feature type="region of interest" description="Disordered" evidence="2">
    <location>
        <begin position="28"/>
        <end position="48"/>
    </location>
</feature>
<gene>
    <name evidence="5" type="ORF">EDS130_LOCUS45221</name>
    <name evidence="4" type="ORF">XAT740_LOCUS26384</name>
</gene>
<dbReference type="GO" id="GO:0003677">
    <property type="term" value="F:DNA binding"/>
    <property type="evidence" value="ECO:0007669"/>
    <property type="project" value="UniProtKB-KW"/>
</dbReference>
<dbReference type="Pfam" id="PF16900">
    <property type="entry name" value="REPA_OB_2"/>
    <property type="match status" value="1"/>
</dbReference>
<organism evidence="4 6">
    <name type="scientific">Adineta ricciae</name>
    <name type="common">Rotifer</name>
    <dbReference type="NCBI Taxonomy" id="249248"/>
    <lineage>
        <taxon>Eukaryota</taxon>
        <taxon>Metazoa</taxon>
        <taxon>Spiralia</taxon>
        <taxon>Gnathifera</taxon>
        <taxon>Rotifera</taxon>
        <taxon>Eurotatoria</taxon>
        <taxon>Bdelloidea</taxon>
        <taxon>Adinetida</taxon>
        <taxon>Adinetidae</taxon>
        <taxon>Adineta</taxon>
    </lineage>
</organism>